<sequence>MSIVKIARECGWRNKDSLPTCEDACVVCLERKCTVAAEGMLLSIVNIFQFSIMFSLLDFFWKGTILSSGNGESKIIGKNKGSYFIMLIEFYLFSNFCSFVAKRWQVILKHSLNINVSFHVFHTHKCSFLARTYIDESGTLNNHFLHQNFEFPCFFSLLKEQENKKISFQHSGTTPLLQGYVSGSIQSGGTSWMLSS</sequence>
<evidence type="ECO:0000313" key="2">
    <source>
        <dbReference type="EMBL" id="KAJ6731644.1"/>
    </source>
</evidence>
<keyword evidence="1" id="KW-0472">Membrane</keyword>
<keyword evidence="3" id="KW-1185">Reference proteome</keyword>
<name>A0A9Q0UK76_SALPP</name>
<feature type="transmembrane region" description="Helical" evidence="1">
    <location>
        <begin position="40"/>
        <end position="61"/>
    </location>
</feature>
<reference evidence="2" key="2">
    <citation type="journal article" date="2023" name="Int. J. Mol. Sci.">
        <title>De Novo Assembly and Annotation of 11 Diverse Shrub Willow (Salix) Genomes Reveals Novel Gene Organization in Sex-Linked Regions.</title>
        <authorList>
            <person name="Hyden B."/>
            <person name="Feng K."/>
            <person name="Yates T.B."/>
            <person name="Jawdy S."/>
            <person name="Cereghino C."/>
            <person name="Smart L.B."/>
            <person name="Muchero W."/>
        </authorList>
    </citation>
    <scope>NUCLEOTIDE SEQUENCE</scope>
    <source>
        <tissue evidence="2">Shoot tip</tissue>
    </source>
</reference>
<evidence type="ECO:0000313" key="3">
    <source>
        <dbReference type="Proteomes" id="UP001151532"/>
    </source>
</evidence>
<dbReference type="OrthoDB" id="20872at2759"/>
<feature type="transmembrane region" description="Helical" evidence="1">
    <location>
        <begin position="81"/>
        <end position="101"/>
    </location>
</feature>
<evidence type="ECO:0000256" key="1">
    <source>
        <dbReference type="SAM" id="Phobius"/>
    </source>
</evidence>
<comment type="caution">
    <text evidence="2">The sequence shown here is derived from an EMBL/GenBank/DDBJ whole genome shotgun (WGS) entry which is preliminary data.</text>
</comment>
<reference evidence="2" key="1">
    <citation type="submission" date="2022-11" db="EMBL/GenBank/DDBJ databases">
        <authorList>
            <person name="Hyden B.L."/>
            <person name="Feng K."/>
            <person name="Yates T."/>
            <person name="Jawdy S."/>
            <person name="Smart L.B."/>
            <person name="Muchero W."/>
        </authorList>
    </citation>
    <scope>NUCLEOTIDE SEQUENCE</scope>
    <source>
        <tissue evidence="2">Shoot tip</tissue>
    </source>
</reference>
<gene>
    <name evidence="2" type="ORF">OIU79_002885</name>
</gene>
<protein>
    <submittedName>
        <fullName evidence="2">Uncharacterized protein</fullName>
    </submittedName>
</protein>
<dbReference type="AlphaFoldDB" id="A0A9Q0UK76"/>
<dbReference type="EMBL" id="JAPFFK010000012">
    <property type="protein sequence ID" value="KAJ6731644.1"/>
    <property type="molecule type" value="Genomic_DNA"/>
</dbReference>
<proteinExistence type="predicted"/>
<keyword evidence="1" id="KW-0812">Transmembrane</keyword>
<keyword evidence="1" id="KW-1133">Transmembrane helix</keyword>
<dbReference type="Proteomes" id="UP001151532">
    <property type="component" value="Chromosome 18"/>
</dbReference>
<organism evidence="2 3">
    <name type="scientific">Salix purpurea</name>
    <name type="common">Purple osier willow</name>
    <dbReference type="NCBI Taxonomy" id="77065"/>
    <lineage>
        <taxon>Eukaryota</taxon>
        <taxon>Viridiplantae</taxon>
        <taxon>Streptophyta</taxon>
        <taxon>Embryophyta</taxon>
        <taxon>Tracheophyta</taxon>
        <taxon>Spermatophyta</taxon>
        <taxon>Magnoliopsida</taxon>
        <taxon>eudicotyledons</taxon>
        <taxon>Gunneridae</taxon>
        <taxon>Pentapetalae</taxon>
        <taxon>rosids</taxon>
        <taxon>fabids</taxon>
        <taxon>Malpighiales</taxon>
        <taxon>Salicaceae</taxon>
        <taxon>Saliceae</taxon>
        <taxon>Salix</taxon>
    </lineage>
</organism>
<accession>A0A9Q0UK76</accession>